<organism evidence="1 2">
    <name type="scientific">Ostreibacterium oceani</name>
    <dbReference type="NCBI Taxonomy" id="2654998"/>
    <lineage>
        <taxon>Bacteria</taxon>
        <taxon>Pseudomonadati</taxon>
        <taxon>Pseudomonadota</taxon>
        <taxon>Gammaproteobacteria</taxon>
        <taxon>Cardiobacteriales</taxon>
        <taxon>Ostreibacteriaceae</taxon>
        <taxon>Ostreibacterium</taxon>
    </lineage>
</organism>
<reference evidence="1 2" key="1">
    <citation type="submission" date="2019-10" db="EMBL/GenBank/DDBJ databases">
        <title>Cardiobacteriales fam. a chemoheterotrophic member of the order Cardiobacteriales, and proposal of Cardiobacteriales fam. nov.</title>
        <authorList>
            <person name="Wang C."/>
        </authorList>
    </citation>
    <scope>NUCLEOTIDE SEQUENCE [LARGE SCALE GENOMIC DNA]</scope>
    <source>
        <strain evidence="1 2">ML27</strain>
    </source>
</reference>
<dbReference type="EMBL" id="WHNW01000015">
    <property type="protein sequence ID" value="MPV86962.1"/>
    <property type="molecule type" value="Genomic_DNA"/>
</dbReference>
<dbReference type="AlphaFoldDB" id="A0A6N7EWR9"/>
<feature type="non-terminal residue" evidence="1">
    <location>
        <position position="164"/>
    </location>
</feature>
<name>A0A6N7EWR9_9GAMM</name>
<comment type="caution">
    <text evidence="1">The sequence shown here is derived from an EMBL/GenBank/DDBJ whole genome shotgun (WGS) entry which is preliminary data.</text>
</comment>
<evidence type="ECO:0000313" key="2">
    <source>
        <dbReference type="Proteomes" id="UP000471298"/>
    </source>
</evidence>
<proteinExistence type="predicted"/>
<dbReference type="InParanoid" id="A0A6N7EWR9"/>
<sequence>MSNYRLNRNATNFPTISSAISSASALLGRMLCGALRTFNALSPLSALSPLTALTDVARSTLRVVSTLSIVVSSLAFSSLGFAQTITYTVSQVSPTEYEYRYTLTNDSTAPISEFIIFFDETLYDNLSETSRPAGWDSLIVPPDLLVGSGEYDAFVTGPELAVGD</sequence>
<keyword evidence="2" id="KW-1185">Reference proteome</keyword>
<dbReference type="Proteomes" id="UP000471298">
    <property type="component" value="Unassembled WGS sequence"/>
</dbReference>
<protein>
    <submittedName>
        <fullName evidence="1">Uncharacterized protein</fullName>
    </submittedName>
</protein>
<evidence type="ECO:0000313" key="1">
    <source>
        <dbReference type="EMBL" id="MPV86962.1"/>
    </source>
</evidence>
<dbReference type="RefSeq" id="WP_152810952.1">
    <property type="nucleotide sequence ID" value="NZ_WHNW01000015.1"/>
</dbReference>
<gene>
    <name evidence="1" type="ORF">GCU85_09515</name>
</gene>
<accession>A0A6N7EWR9</accession>